<keyword evidence="4" id="KW-1003">Cell membrane</keyword>
<dbReference type="PANTHER" id="PTHR33843">
    <property type="entry name" value="ASCORBATE-SPECIFIC PTS SYSTEM EIIC COMPONENT"/>
    <property type="match status" value="1"/>
</dbReference>
<keyword evidence="9 14" id="KW-0472">Membrane</keyword>
<dbReference type="RefSeq" id="WP_313792946.1">
    <property type="nucleotide sequence ID" value="NZ_CP102453.1"/>
</dbReference>
<gene>
    <name evidence="15" type="ORF">NRE15_11110</name>
</gene>
<evidence type="ECO:0000256" key="7">
    <source>
        <dbReference type="ARBA" id="ARBA00022692"/>
    </source>
</evidence>
<evidence type="ECO:0000256" key="4">
    <source>
        <dbReference type="ARBA" id="ARBA00022475"/>
    </source>
</evidence>
<feature type="transmembrane region" description="Helical" evidence="14">
    <location>
        <begin position="6"/>
        <end position="28"/>
    </location>
</feature>
<feature type="transmembrane region" description="Helical" evidence="14">
    <location>
        <begin position="141"/>
        <end position="162"/>
    </location>
</feature>
<evidence type="ECO:0000256" key="12">
    <source>
        <dbReference type="ARBA" id="ARBA00039702"/>
    </source>
</evidence>
<evidence type="ECO:0000256" key="11">
    <source>
        <dbReference type="ARBA" id="ARBA00038218"/>
    </source>
</evidence>
<feature type="transmembrane region" description="Helical" evidence="14">
    <location>
        <begin position="394"/>
        <end position="415"/>
    </location>
</feature>
<dbReference type="PANTHER" id="PTHR33843:SF4">
    <property type="entry name" value="ASCORBATE-SPECIFIC PTS SYSTEM EIIC COMPONENT"/>
    <property type="match status" value="1"/>
</dbReference>
<feature type="transmembrane region" description="Helical" evidence="14">
    <location>
        <begin position="91"/>
        <end position="109"/>
    </location>
</feature>
<organism evidence="15 16">
    <name type="scientific">Fundicoccus culcitae</name>
    <dbReference type="NCBI Taxonomy" id="2969821"/>
    <lineage>
        <taxon>Bacteria</taxon>
        <taxon>Bacillati</taxon>
        <taxon>Bacillota</taxon>
        <taxon>Bacilli</taxon>
        <taxon>Lactobacillales</taxon>
        <taxon>Aerococcaceae</taxon>
        <taxon>Fundicoccus</taxon>
    </lineage>
</organism>
<protein>
    <recommendedName>
        <fullName evidence="12">Ascorbate-specific PTS system EIIC component</fullName>
    </recommendedName>
    <alternativeName>
        <fullName evidence="13">Ascorbate-specific permease IIC component UlaA</fullName>
    </alternativeName>
</protein>
<evidence type="ECO:0000256" key="8">
    <source>
        <dbReference type="ARBA" id="ARBA00022989"/>
    </source>
</evidence>
<dbReference type="InterPro" id="IPR051562">
    <property type="entry name" value="Ascorbate-PTS_EIIC"/>
</dbReference>
<evidence type="ECO:0000256" key="3">
    <source>
        <dbReference type="ARBA" id="ARBA00022448"/>
    </source>
</evidence>
<dbReference type="InterPro" id="IPR004703">
    <property type="entry name" value="PTS_sugar-sp_permease"/>
</dbReference>
<sequence>MLDVLINDILGTPAILVGLFVLVGSVLLGSPIAEIITATFNTIIGFIMLNLGAGIAADTLDNFSAMFVEAFGIQAAVMSTDAMGALLLEEYPSATVIFVLAMVFNLLIARFTRFKYIYLASHLVMYLSAMFAMIFEGLPYWPATIMAAILIAIYMAVSPALIQPFTRKITGTDEFAVANAGSSSFLIGALMGKLVGDPSQSTEDMNVPQSLSFLKTPAISISLTMSILFIVLAVLSGQTFVESQLSGGTNYIFFAFMQAIYFAAGIEILITGVNMALKEIVPAFKGIANRLIPNAVPSLDSPVMLPYGSNSLILGFLVSLAVGMLGIFVLPMVGLPIIIPGMQQYFFLGGITAMYGNATGGYKGAIAGAFVVGLVMVFMPAIYMVYVGDPTDNIVFGDSDFLFIGVFFKWFVGLFR</sequence>
<feature type="transmembrane region" description="Helical" evidence="14">
    <location>
        <begin position="249"/>
        <end position="270"/>
    </location>
</feature>
<evidence type="ECO:0000256" key="9">
    <source>
        <dbReference type="ARBA" id="ARBA00023136"/>
    </source>
</evidence>
<dbReference type="Pfam" id="PF03611">
    <property type="entry name" value="EIIC-GAT"/>
    <property type="match status" value="1"/>
</dbReference>
<comment type="similarity">
    <text evidence="11">Belongs to the UlaA family.</text>
</comment>
<proteinExistence type="inferred from homology"/>
<comment type="subunit">
    <text evidence="2">Homodimer.</text>
</comment>
<feature type="transmembrane region" description="Helical" evidence="14">
    <location>
        <begin position="312"/>
        <end position="339"/>
    </location>
</feature>
<keyword evidence="16" id="KW-1185">Reference proteome</keyword>
<feature type="transmembrane region" description="Helical" evidence="14">
    <location>
        <begin position="35"/>
        <end position="57"/>
    </location>
</feature>
<keyword evidence="5" id="KW-0762">Sugar transport</keyword>
<reference evidence="15 16" key="1">
    <citation type="submission" date="2022-08" db="EMBL/GenBank/DDBJ databases">
        <title>Aerococcaceae sp. nov isolated from spoiled eye mask.</title>
        <authorList>
            <person name="Zhou G."/>
            <person name="Xie X.-B."/>
            <person name="Shi Q.-S."/>
            <person name="Wang Y.-S."/>
            <person name="Wen X."/>
            <person name="Peng H."/>
            <person name="Yang X.-J."/>
            <person name="Tao H.-B."/>
            <person name="Huang X.-M."/>
        </authorList>
    </citation>
    <scope>NUCLEOTIDE SEQUENCE [LARGE SCALE GENOMIC DNA]</scope>
    <source>
        <strain evidence="16">DM20194951</strain>
    </source>
</reference>
<feature type="transmembrane region" description="Helical" evidence="14">
    <location>
        <begin position="116"/>
        <end position="135"/>
    </location>
</feature>
<evidence type="ECO:0000256" key="5">
    <source>
        <dbReference type="ARBA" id="ARBA00022597"/>
    </source>
</evidence>
<evidence type="ECO:0000256" key="10">
    <source>
        <dbReference type="ARBA" id="ARBA00037387"/>
    </source>
</evidence>
<feature type="transmembrane region" description="Helical" evidence="14">
    <location>
        <begin position="360"/>
        <end position="382"/>
    </location>
</feature>
<evidence type="ECO:0000313" key="16">
    <source>
        <dbReference type="Proteomes" id="UP001315967"/>
    </source>
</evidence>
<keyword evidence="8 14" id="KW-1133">Transmembrane helix</keyword>
<evidence type="ECO:0000313" key="15">
    <source>
        <dbReference type="EMBL" id="UUX33444.1"/>
    </source>
</evidence>
<comment type="function">
    <text evidence="10">The phosphoenolpyruvate-dependent sugar phosphotransferase system (sugar PTS), a major carbohydrate active transport system, catalyzes the phosphorylation of incoming sugar substrates concomitantly with their translocation across the cell membrane. The enzyme II UlaABC PTS system is involved in ascorbate transport.</text>
</comment>
<accession>A0ABY5P3X5</accession>
<feature type="transmembrane region" description="Helical" evidence="14">
    <location>
        <begin position="216"/>
        <end position="237"/>
    </location>
</feature>
<name>A0ABY5P3X5_9LACT</name>
<keyword evidence="7 14" id="KW-0812">Transmembrane</keyword>
<evidence type="ECO:0000256" key="14">
    <source>
        <dbReference type="SAM" id="Phobius"/>
    </source>
</evidence>
<dbReference type="Proteomes" id="UP001315967">
    <property type="component" value="Chromosome"/>
</dbReference>
<dbReference type="EMBL" id="CP102453">
    <property type="protein sequence ID" value="UUX33444.1"/>
    <property type="molecule type" value="Genomic_DNA"/>
</dbReference>
<keyword evidence="3" id="KW-0813">Transport</keyword>
<evidence type="ECO:0000256" key="13">
    <source>
        <dbReference type="ARBA" id="ARBA00042859"/>
    </source>
</evidence>
<keyword evidence="6" id="KW-0598">Phosphotransferase system</keyword>
<evidence type="ECO:0000256" key="2">
    <source>
        <dbReference type="ARBA" id="ARBA00011738"/>
    </source>
</evidence>
<evidence type="ECO:0000256" key="1">
    <source>
        <dbReference type="ARBA" id="ARBA00004651"/>
    </source>
</evidence>
<evidence type="ECO:0000256" key="6">
    <source>
        <dbReference type="ARBA" id="ARBA00022683"/>
    </source>
</evidence>
<comment type="subcellular location">
    <subcellularLocation>
        <location evidence="1">Cell membrane</location>
        <topology evidence="1">Multi-pass membrane protein</topology>
    </subcellularLocation>
</comment>